<keyword evidence="3" id="KW-0804">Transcription</keyword>
<reference evidence="5 6" key="1">
    <citation type="submission" date="2018-06" db="EMBL/GenBank/DDBJ databases">
        <title>Extensive metabolic versatility and redundancy in microbially diverse, dynamic hydrothermal sediments.</title>
        <authorList>
            <person name="Dombrowski N."/>
            <person name="Teske A."/>
            <person name="Baker B.J."/>
        </authorList>
    </citation>
    <scope>NUCLEOTIDE SEQUENCE [LARGE SCALE GENOMIC DNA]</scope>
    <source>
        <strain evidence="5">B47_G16</strain>
    </source>
</reference>
<dbReference type="CDD" id="cd00090">
    <property type="entry name" value="HTH_ARSR"/>
    <property type="match status" value="1"/>
</dbReference>
<name>A0A497E5V2_UNCAE</name>
<dbReference type="InterPro" id="IPR001845">
    <property type="entry name" value="HTH_ArsR_DNA-bd_dom"/>
</dbReference>
<evidence type="ECO:0000256" key="3">
    <source>
        <dbReference type="ARBA" id="ARBA00023163"/>
    </source>
</evidence>
<dbReference type="Gene3D" id="1.10.10.10">
    <property type="entry name" value="Winged helix-like DNA-binding domain superfamily/Winged helix DNA-binding domain"/>
    <property type="match status" value="1"/>
</dbReference>
<evidence type="ECO:0000256" key="1">
    <source>
        <dbReference type="ARBA" id="ARBA00023015"/>
    </source>
</evidence>
<accession>A0A497E5V2</accession>
<organism evidence="5 6">
    <name type="scientific">Aerophobetes bacterium</name>
    <dbReference type="NCBI Taxonomy" id="2030807"/>
    <lineage>
        <taxon>Bacteria</taxon>
        <taxon>Candidatus Aerophobota</taxon>
    </lineage>
</organism>
<dbReference type="GO" id="GO:0003677">
    <property type="term" value="F:DNA binding"/>
    <property type="evidence" value="ECO:0007669"/>
    <property type="project" value="UniProtKB-KW"/>
</dbReference>
<keyword evidence="1" id="KW-0805">Transcription regulation</keyword>
<evidence type="ECO:0000256" key="2">
    <source>
        <dbReference type="ARBA" id="ARBA00023125"/>
    </source>
</evidence>
<dbReference type="SUPFAM" id="SSF46785">
    <property type="entry name" value="Winged helix' DNA-binding domain"/>
    <property type="match status" value="1"/>
</dbReference>
<dbReference type="PANTHER" id="PTHR33154">
    <property type="entry name" value="TRANSCRIPTIONAL REGULATOR, ARSR FAMILY"/>
    <property type="match status" value="1"/>
</dbReference>
<dbReference type="EMBL" id="QMPZ01000018">
    <property type="protein sequence ID" value="RLE10082.1"/>
    <property type="molecule type" value="Genomic_DNA"/>
</dbReference>
<dbReference type="GO" id="GO:0003700">
    <property type="term" value="F:DNA-binding transcription factor activity"/>
    <property type="evidence" value="ECO:0007669"/>
    <property type="project" value="InterPro"/>
</dbReference>
<dbReference type="SMART" id="SM00418">
    <property type="entry name" value="HTH_ARSR"/>
    <property type="match status" value="1"/>
</dbReference>
<dbReference type="NCBIfam" id="NF033788">
    <property type="entry name" value="HTH_metalloreg"/>
    <property type="match status" value="1"/>
</dbReference>
<dbReference type="AlphaFoldDB" id="A0A497E5V2"/>
<protein>
    <recommendedName>
        <fullName evidence="4">HTH arsR-type domain-containing protein</fullName>
    </recommendedName>
</protein>
<dbReference type="Proteomes" id="UP000279422">
    <property type="component" value="Unassembled WGS sequence"/>
</dbReference>
<comment type="caution">
    <text evidence="5">The sequence shown here is derived from an EMBL/GenBank/DDBJ whole genome shotgun (WGS) entry which is preliminary data.</text>
</comment>
<feature type="domain" description="HTH arsR-type" evidence="4">
    <location>
        <begin position="1"/>
        <end position="95"/>
    </location>
</feature>
<dbReference type="Pfam" id="PF01022">
    <property type="entry name" value="HTH_5"/>
    <property type="match status" value="1"/>
</dbReference>
<dbReference type="PROSITE" id="PS50987">
    <property type="entry name" value="HTH_ARSR_2"/>
    <property type="match status" value="1"/>
</dbReference>
<keyword evidence="2" id="KW-0238">DNA-binding</keyword>
<dbReference type="InterPro" id="IPR036390">
    <property type="entry name" value="WH_DNA-bd_sf"/>
</dbReference>
<sequence>MSDSELEEIIRVCKALSDPTRFRIFLLLARRTLCVNAIASFLNVSQPAVSQHLRILREAGLVKAKKRGYWVHYTADKEKINEFLKGFLKTLQGERMRWVKNAQKRM</sequence>
<evidence type="ECO:0000313" key="5">
    <source>
        <dbReference type="EMBL" id="RLE10082.1"/>
    </source>
</evidence>
<proteinExistence type="predicted"/>
<dbReference type="InterPro" id="IPR051081">
    <property type="entry name" value="HTH_MetalResp_TranReg"/>
</dbReference>
<dbReference type="PANTHER" id="PTHR33154:SF33">
    <property type="entry name" value="TRANSCRIPTIONAL REPRESSOR SDPR"/>
    <property type="match status" value="1"/>
</dbReference>
<dbReference type="InterPro" id="IPR036388">
    <property type="entry name" value="WH-like_DNA-bd_sf"/>
</dbReference>
<dbReference type="InterPro" id="IPR011991">
    <property type="entry name" value="ArsR-like_HTH"/>
</dbReference>
<evidence type="ECO:0000259" key="4">
    <source>
        <dbReference type="PROSITE" id="PS50987"/>
    </source>
</evidence>
<dbReference type="PRINTS" id="PR00778">
    <property type="entry name" value="HTHARSR"/>
</dbReference>
<evidence type="ECO:0000313" key="6">
    <source>
        <dbReference type="Proteomes" id="UP000279422"/>
    </source>
</evidence>
<gene>
    <name evidence="5" type="ORF">DRJ00_02530</name>
</gene>